<dbReference type="Gene3D" id="3.90.226.10">
    <property type="entry name" value="2-enoyl-CoA Hydratase, Chain A, domain 1"/>
    <property type="match status" value="1"/>
</dbReference>
<dbReference type="PANTHER" id="PTHR43459">
    <property type="entry name" value="ENOYL-COA HYDRATASE"/>
    <property type="match status" value="1"/>
</dbReference>
<comment type="catalytic activity">
    <reaction evidence="3">
        <text>a (3S)-3-hydroxyacyl-CoA = a (2E)-enoyl-CoA + H2O</text>
        <dbReference type="Rhea" id="RHEA:16105"/>
        <dbReference type="ChEBI" id="CHEBI:15377"/>
        <dbReference type="ChEBI" id="CHEBI:57318"/>
        <dbReference type="ChEBI" id="CHEBI:58856"/>
        <dbReference type="EC" id="4.2.1.17"/>
    </reaction>
</comment>
<comment type="similarity">
    <text evidence="5">Belongs to the enoyl-CoA hydratase/isomerase family.</text>
</comment>
<accession>A0A318H9I6</accession>
<evidence type="ECO:0000256" key="5">
    <source>
        <dbReference type="RuleBase" id="RU003707"/>
    </source>
</evidence>
<evidence type="ECO:0000313" key="7">
    <source>
        <dbReference type="Proteomes" id="UP000247781"/>
    </source>
</evidence>
<dbReference type="InterPro" id="IPR001753">
    <property type="entry name" value="Enoyl-CoA_hydra/iso"/>
</dbReference>
<gene>
    <name evidence="6" type="ORF">C8E89_12349</name>
</gene>
<dbReference type="GO" id="GO:0006631">
    <property type="term" value="P:fatty acid metabolic process"/>
    <property type="evidence" value="ECO:0007669"/>
    <property type="project" value="UniProtKB-KW"/>
</dbReference>
<reference evidence="7" key="1">
    <citation type="submission" date="2018-05" db="EMBL/GenBank/DDBJ databases">
        <authorList>
            <person name="Deangelis K."/>
            <person name="Huntemann M."/>
            <person name="Clum A."/>
            <person name="Pillay M."/>
            <person name="Palaniappan K."/>
            <person name="Varghese N."/>
            <person name="Mikhailova N."/>
            <person name="Stamatis D."/>
            <person name="Reddy T."/>
            <person name="Daum C."/>
            <person name="Shapiro N."/>
            <person name="Ivanova N."/>
            <person name="Kyrpides N."/>
            <person name="Woyke T."/>
        </authorList>
    </citation>
    <scope>NUCLEOTIDE SEQUENCE [LARGE SCALE GENOMIC DNA]</scope>
    <source>
        <strain evidence="7">GAS496</strain>
    </source>
</reference>
<dbReference type="SUPFAM" id="SSF52096">
    <property type="entry name" value="ClpP/crotonase"/>
    <property type="match status" value="1"/>
</dbReference>
<protein>
    <submittedName>
        <fullName evidence="6">Enoyl-CoA hydratase/isomerase-like protein</fullName>
    </submittedName>
</protein>
<dbReference type="GO" id="GO:0004300">
    <property type="term" value="F:enoyl-CoA hydratase activity"/>
    <property type="evidence" value="ECO:0007669"/>
    <property type="project" value="UniProtKB-EC"/>
</dbReference>
<keyword evidence="7" id="KW-1185">Reference proteome</keyword>
<name>A0A318H9I6_9MYCO</name>
<dbReference type="PROSITE" id="PS00166">
    <property type="entry name" value="ENOYL_COA_HYDRATASE"/>
    <property type="match status" value="1"/>
</dbReference>
<evidence type="ECO:0000256" key="4">
    <source>
        <dbReference type="ARBA" id="ARBA00023717"/>
    </source>
</evidence>
<evidence type="ECO:0000313" key="6">
    <source>
        <dbReference type="EMBL" id="PXX03247.1"/>
    </source>
</evidence>
<dbReference type="EMBL" id="QJJU01000023">
    <property type="protein sequence ID" value="PXX03247.1"/>
    <property type="molecule type" value="Genomic_DNA"/>
</dbReference>
<evidence type="ECO:0000256" key="2">
    <source>
        <dbReference type="ARBA" id="ARBA00022832"/>
    </source>
</evidence>
<keyword evidence="2" id="KW-0276">Fatty acid metabolism</keyword>
<dbReference type="PANTHER" id="PTHR43459:SF1">
    <property type="entry name" value="EG:BACN32G11.4 PROTEIN"/>
    <property type="match status" value="1"/>
</dbReference>
<dbReference type="CDD" id="cd06558">
    <property type="entry name" value="crotonase-like"/>
    <property type="match status" value="1"/>
</dbReference>
<organism evidence="6 7">
    <name type="scientific">Mycolicibacterium moriokaense</name>
    <dbReference type="NCBI Taxonomy" id="39691"/>
    <lineage>
        <taxon>Bacteria</taxon>
        <taxon>Bacillati</taxon>
        <taxon>Actinomycetota</taxon>
        <taxon>Actinomycetes</taxon>
        <taxon>Mycobacteriales</taxon>
        <taxon>Mycobacteriaceae</taxon>
        <taxon>Mycolicibacterium</taxon>
    </lineage>
</organism>
<comment type="function">
    <text evidence="1">Could possibly oxidize fatty acids using specific components.</text>
</comment>
<proteinExistence type="inferred from homology"/>
<reference evidence="6 7" key="2">
    <citation type="submission" date="2018-06" db="EMBL/GenBank/DDBJ databases">
        <title>Sequencing of bacterial isolates from soil warming experiment in Harvard Forest, Massachusetts, USA.</title>
        <authorList>
            <person name="Deangelis K.PhD."/>
        </authorList>
    </citation>
    <scope>NUCLEOTIDE SEQUENCE [LARGE SCALE GENOMIC DNA]</scope>
    <source>
        <strain evidence="6 7">GAS496</strain>
    </source>
</reference>
<sequence length="201" mass="21359">MAPGPTSLPAFIDITTRLTTSPVVTIASIRGRTRGGGAEIALACDMRFASLQRAIFGQPEVGAGLLPGGGGIERLPLLVGRARALEIVLGSDDFDAATAAKYGWVNRALPDDELDGYVDNLARRIASFDKPALAEAKQLINRRTLPSADDLIQTQDVFLGAFSRPSVQERGARLRRRASEVGPDFEARMGHYLADLGAAGT</sequence>
<keyword evidence="2" id="KW-0443">Lipid metabolism</keyword>
<evidence type="ECO:0000256" key="3">
    <source>
        <dbReference type="ARBA" id="ARBA00023709"/>
    </source>
</evidence>
<comment type="catalytic activity">
    <reaction evidence="4">
        <text>a 4-saturated-(3S)-3-hydroxyacyl-CoA = a (3E)-enoyl-CoA + H2O</text>
        <dbReference type="Rhea" id="RHEA:20724"/>
        <dbReference type="ChEBI" id="CHEBI:15377"/>
        <dbReference type="ChEBI" id="CHEBI:58521"/>
        <dbReference type="ChEBI" id="CHEBI:137480"/>
        <dbReference type="EC" id="4.2.1.17"/>
    </reaction>
</comment>
<evidence type="ECO:0000256" key="1">
    <source>
        <dbReference type="ARBA" id="ARBA00002994"/>
    </source>
</evidence>
<dbReference type="InterPro" id="IPR029045">
    <property type="entry name" value="ClpP/crotonase-like_dom_sf"/>
</dbReference>
<dbReference type="GO" id="GO:0016853">
    <property type="term" value="F:isomerase activity"/>
    <property type="evidence" value="ECO:0007669"/>
    <property type="project" value="UniProtKB-KW"/>
</dbReference>
<dbReference type="AlphaFoldDB" id="A0A318H9I6"/>
<dbReference type="Proteomes" id="UP000247781">
    <property type="component" value="Unassembled WGS sequence"/>
</dbReference>
<dbReference type="Pfam" id="PF00378">
    <property type="entry name" value="ECH_1"/>
    <property type="match status" value="1"/>
</dbReference>
<comment type="caution">
    <text evidence="6">The sequence shown here is derived from an EMBL/GenBank/DDBJ whole genome shotgun (WGS) entry which is preliminary data.</text>
</comment>
<dbReference type="InterPro" id="IPR018376">
    <property type="entry name" value="Enoyl-CoA_hyd/isom_CS"/>
</dbReference>
<keyword evidence="6" id="KW-0413">Isomerase</keyword>